<dbReference type="SUPFAM" id="SSF49384">
    <property type="entry name" value="Carbohydrate-binding domain"/>
    <property type="match status" value="1"/>
</dbReference>
<evidence type="ECO:0000256" key="1">
    <source>
        <dbReference type="ARBA" id="ARBA00022525"/>
    </source>
</evidence>
<dbReference type="Pfam" id="PF18416">
    <property type="entry name" value="GbpA_2"/>
    <property type="match status" value="1"/>
</dbReference>
<gene>
    <name evidence="6" type="ordered locus">HCH_00807</name>
</gene>
<dbReference type="Pfam" id="PF03067">
    <property type="entry name" value="LPMO_10"/>
    <property type="match status" value="1"/>
</dbReference>
<evidence type="ECO:0000256" key="3">
    <source>
        <dbReference type="ARBA" id="ARBA00022729"/>
    </source>
</evidence>
<dbReference type="InterPro" id="IPR014756">
    <property type="entry name" value="Ig_E-set"/>
</dbReference>
<dbReference type="GO" id="GO:0005975">
    <property type="term" value="P:carbohydrate metabolic process"/>
    <property type="evidence" value="ECO:0007669"/>
    <property type="project" value="InterPro"/>
</dbReference>
<dbReference type="Gene3D" id="2.60.40.290">
    <property type="match status" value="1"/>
</dbReference>
<dbReference type="GO" id="GO:0030247">
    <property type="term" value="F:polysaccharide binding"/>
    <property type="evidence" value="ECO:0007669"/>
    <property type="project" value="UniProtKB-UniRule"/>
</dbReference>
<feature type="signal peptide" evidence="4">
    <location>
        <begin position="1"/>
        <end position="23"/>
    </location>
</feature>
<evidence type="ECO:0000313" key="7">
    <source>
        <dbReference type="Proteomes" id="UP000000238"/>
    </source>
</evidence>
<keyword evidence="1" id="KW-0964">Secreted</keyword>
<dbReference type="EMBL" id="CP000155">
    <property type="protein sequence ID" value="ABC27701.1"/>
    <property type="molecule type" value="Genomic_DNA"/>
</dbReference>
<keyword evidence="2" id="KW-0147">Chitin-binding</keyword>
<dbReference type="Gene3D" id="2.70.50.50">
    <property type="entry name" value="chitin-binding protein cbp21"/>
    <property type="match status" value="1"/>
</dbReference>
<dbReference type="Proteomes" id="UP000000238">
    <property type="component" value="Chromosome"/>
</dbReference>
<dbReference type="PANTHER" id="PTHR34823:SF1">
    <property type="entry name" value="CHITIN-BINDING TYPE-4 DOMAIN-CONTAINING PROTEIN"/>
    <property type="match status" value="1"/>
</dbReference>
<dbReference type="SUPFAM" id="SSF81296">
    <property type="entry name" value="E set domains"/>
    <property type="match status" value="1"/>
</dbReference>
<evidence type="ECO:0000256" key="4">
    <source>
        <dbReference type="SAM" id="SignalP"/>
    </source>
</evidence>
<dbReference type="InterPro" id="IPR051024">
    <property type="entry name" value="GlcNAc_Chitin_IntDeg"/>
</dbReference>
<organism evidence="6 7">
    <name type="scientific">Hahella chejuensis (strain KCTC 2396)</name>
    <dbReference type="NCBI Taxonomy" id="349521"/>
    <lineage>
        <taxon>Bacteria</taxon>
        <taxon>Pseudomonadati</taxon>
        <taxon>Pseudomonadota</taxon>
        <taxon>Gammaproteobacteria</taxon>
        <taxon>Oceanospirillales</taxon>
        <taxon>Hahellaceae</taxon>
        <taxon>Hahella</taxon>
    </lineage>
</organism>
<dbReference type="SMR" id="Q2SNS3"/>
<dbReference type="InterPro" id="IPR001919">
    <property type="entry name" value="CBD2"/>
</dbReference>
<dbReference type="eggNOG" id="COG3397">
    <property type="taxonomic scope" value="Bacteria"/>
</dbReference>
<dbReference type="STRING" id="349521.HCH_00807"/>
<dbReference type="AlphaFoldDB" id="Q2SNS3"/>
<dbReference type="CDD" id="cd21177">
    <property type="entry name" value="LPMO_AA10"/>
    <property type="match status" value="1"/>
</dbReference>
<evidence type="ECO:0000313" key="6">
    <source>
        <dbReference type="EMBL" id="ABC27701.1"/>
    </source>
</evidence>
<dbReference type="InterPro" id="IPR013783">
    <property type="entry name" value="Ig-like_fold"/>
</dbReference>
<dbReference type="KEGG" id="hch:HCH_00807"/>
<dbReference type="InterPro" id="IPR041029">
    <property type="entry name" value="GbpA_2"/>
</dbReference>
<dbReference type="PROSITE" id="PS51173">
    <property type="entry name" value="CBM2"/>
    <property type="match status" value="1"/>
</dbReference>
<feature type="domain" description="CBM2" evidence="5">
    <location>
        <begin position="442"/>
        <end position="555"/>
    </location>
</feature>
<accession>Q2SNS3</accession>
<reference evidence="6 7" key="1">
    <citation type="journal article" date="2005" name="Nucleic Acids Res.">
        <title>Genomic blueprint of Hahella chejuensis, a marine microbe producing an algicidal agent.</title>
        <authorList>
            <person name="Jeong H."/>
            <person name="Yim J.H."/>
            <person name="Lee C."/>
            <person name="Choi S.-H."/>
            <person name="Park Y.K."/>
            <person name="Yoon S.H."/>
            <person name="Hur C.-G."/>
            <person name="Kang H.-Y."/>
            <person name="Kim D."/>
            <person name="Lee H.H."/>
            <person name="Park K.H."/>
            <person name="Park S.-H."/>
            <person name="Park H.-S."/>
            <person name="Lee H.K."/>
            <person name="Oh T.K."/>
            <person name="Kim J.F."/>
        </authorList>
    </citation>
    <scope>NUCLEOTIDE SEQUENCE [LARGE SCALE GENOMIC DNA]</scope>
    <source>
        <strain evidence="6 7">KCTC 2396</strain>
    </source>
</reference>
<dbReference type="RefSeq" id="WP_011394778.1">
    <property type="nucleotide sequence ID" value="NC_007645.1"/>
</dbReference>
<dbReference type="InterPro" id="IPR012291">
    <property type="entry name" value="CBM2_carb-bd_dom_sf"/>
</dbReference>
<sequence>MNRNCRSLSAGALLACLAGGVNAHGLIEDPPSRNWYCGVVTKPDEIDNGTAEYEECRGAFAQDPVGGYQFMSVLTHARGRAVVDPLPEHVCGFGSETWQGGATPWDSAIDWPASQLSPGPKTFTWNISWGPHFDDTEEFRYWITKPGFQFQSGRSLTWDDFEEDAFCVLNYDDKNPDANPNVEPDKANARFRTTCDIPERSGRHVIYGEWGRNQYTFERFHGCVDVVFDGTDPGDGENVFAKIAVTPDVSEFTGAGELRLDAGESQGEGLTYQWSLSSQSPALYELDGANQKEATLRLANPETAGRITISLHVSNIDDSDDASVAITHLPAGSSPWLDLGALTAQPMTLAAGDKVSVRVVLQDGRDLYYPAQPLVLGDADSAAAEWPYALAQAVNAAGAEIKVGVVDADGAVNPVRDPVANKIYAKTDAAVANAYLQVKKGGDEPAADCTVDYDVVNEWDGGFHTVATITNNSDEPVRGYELAWTLGTGETFDYGWNANFSADGAGVTAAVPATQWNGTLAANGGTSTFGFIGKKGSAPAKIPASIKLNGTECGQ</sequence>
<evidence type="ECO:0000256" key="2">
    <source>
        <dbReference type="ARBA" id="ARBA00022669"/>
    </source>
</evidence>
<dbReference type="InterPro" id="IPR008965">
    <property type="entry name" value="CBM2/CBM3_carb-bd_dom_sf"/>
</dbReference>
<dbReference type="PANTHER" id="PTHR34823">
    <property type="entry name" value="GLCNAC-BINDING PROTEIN A"/>
    <property type="match status" value="1"/>
</dbReference>
<feature type="chain" id="PRO_5004215663" evidence="4">
    <location>
        <begin position="24"/>
        <end position="555"/>
    </location>
</feature>
<dbReference type="GO" id="GO:0008061">
    <property type="term" value="F:chitin binding"/>
    <property type="evidence" value="ECO:0007669"/>
    <property type="project" value="UniProtKB-KW"/>
</dbReference>
<dbReference type="InterPro" id="IPR004302">
    <property type="entry name" value="Cellulose/chitin-bd_N"/>
</dbReference>
<dbReference type="Gene3D" id="3.30.70.2150">
    <property type="match status" value="1"/>
</dbReference>
<keyword evidence="3 4" id="KW-0732">Signal</keyword>
<evidence type="ECO:0000259" key="5">
    <source>
        <dbReference type="PROSITE" id="PS51173"/>
    </source>
</evidence>
<dbReference type="Pfam" id="PF00553">
    <property type="entry name" value="CBM_2"/>
    <property type="match status" value="1"/>
</dbReference>
<dbReference type="HOGENOM" id="CLU_036068_0_0_6"/>
<keyword evidence="7" id="KW-1185">Reference proteome</keyword>
<dbReference type="GO" id="GO:0004553">
    <property type="term" value="F:hydrolase activity, hydrolyzing O-glycosyl compounds"/>
    <property type="evidence" value="ECO:0007669"/>
    <property type="project" value="InterPro"/>
</dbReference>
<protein>
    <submittedName>
        <fullName evidence="6">Putative chitin/cellulose binding protein</fullName>
    </submittedName>
</protein>
<dbReference type="Gene3D" id="2.60.40.10">
    <property type="entry name" value="Immunoglobulins"/>
    <property type="match status" value="1"/>
</dbReference>
<name>Q2SNS3_HAHCH</name>
<dbReference type="CAZy" id="AA10">
    <property type="family name" value="Auxiliary Activities 10"/>
</dbReference>
<dbReference type="SMART" id="SM00637">
    <property type="entry name" value="CBD_II"/>
    <property type="match status" value="1"/>
</dbReference>
<proteinExistence type="predicted"/>
<dbReference type="CAZy" id="CBM2">
    <property type="family name" value="Carbohydrate-Binding Module Family 2"/>
</dbReference>
<dbReference type="OrthoDB" id="3675244at2"/>